<name>A0ABU9DPG6_9BACL</name>
<dbReference type="InterPro" id="IPR025409">
    <property type="entry name" value="DUF4303"/>
</dbReference>
<organism evidence="1 2">
    <name type="scientific">Paenibacillus filicis</name>
    <dbReference type="NCBI Taxonomy" id="669464"/>
    <lineage>
        <taxon>Bacteria</taxon>
        <taxon>Bacillati</taxon>
        <taxon>Bacillota</taxon>
        <taxon>Bacilli</taxon>
        <taxon>Bacillales</taxon>
        <taxon>Paenibacillaceae</taxon>
        <taxon>Paenibacillus</taxon>
    </lineage>
</organism>
<dbReference type="Pfam" id="PF14136">
    <property type="entry name" value="DUF4303"/>
    <property type="match status" value="1"/>
</dbReference>
<protein>
    <submittedName>
        <fullName evidence="1">DUF4303 domain-containing protein</fullName>
    </submittedName>
</protein>
<gene>
    <name evidence="1" type="ORF">WMW72_19565</name>
</gene>
<reference evidence="1 2" key="1">
    <citation type="submission" date="2024-04" db="EMBL/GenBank/DDBJ databases">
        <title>draft genome sequnece of Paenibacillus filicis.</title>
        <authorList>
            <person name="Kim D.-U."/>
        </authorList>
    </citation>
    <scope>NUCLEOTIDE SEQUENCE [LARGE SCALE GENOMIC DNA]</scope>
    <source>
        <strain evidence="1 2">KACC14197</strain>
    </source>
</reference>
<accession>A0ABU9DPG6</accession>
<sequence length="186" mass="20986">MNPTQEIEALAAEIASAARTTFHALFENGESYYYCTLFTTEEGHAPSISAWSWEALEREAARQGDESDTPGSTIAELIKWSYADSPYCCFRDENFDNVKQLFEELPSLTELEADERNRELEFRLKAMELAMNMLDEGGLFALNQPRTSVCVLVEVMPPDEMNTEIALRLNRAESPAMQAWLAEAAE</sequence>
<dbReference type="EMBL" id="JBBPCC010000013">
    <property type="protein sequence ID" value="MEK8130107.1"/>
    <property type="molecule type" value="Genomic_DNA"/>
</dbReference>
<proteinExistence type="predicted"/>
<keyword evidence="2" id="KW-1185">Reference proteome</keyword>
<dbReference type="Proteomes" id="UP001469365">
    <property type="component" value="Unassembled WGS sequence"/>
</dbReference>
<dbReference type="RefSeq" id="WP_341417236.1">
    <property type="nucleotide sequence ID" value="NZ_JBBPCC010000013.1"/>
</dbReference>
<evidence type="ECO:0000313" key="2">
    <source>
        <dbReference type="Proteomes" id="UP001469365"/>
    </source>
</evidence>
<evidence type="ECO:0000313" key="1">
    <source>
        <dbReference type="EMBL" id="MEK8130107.1"/>
    </source>
</evidence>
<comment type="caution">
    <text evidence="1">The sequence shown here is derived from an EMBL/GenBank/DDBJ whole genome shotgun (WGS) entry which is preliminary data.</text>
</comment>